<gene>
    <name evidence="1" type="ORF">QE152_g19987</name>
</gene>
<comment type="caution">
    <text evidence="1">The sequence shown here is derived from an EMBL/GenBank/DDBJ whole genome shotgun (WGS) entry which is preliminary data.</text>
</comment>
<evidence type="ECO:0000313" key="2">
    <source>
        <dbReference type="Proteomes" id="UP001458880"/>
    </source>
</evidence>
<evidence type="ECO:0000313" key="1">
    <source>
        <dbReference type="EMBL" id="KAK9721863.1"/>
    </source>
</evidence>
<dbReference type="InterPro" id="IPR001969">
    <property type="entry name" value="Aspartic_peptidase_AS"/>
</dbReference>
<dbReference type="GO" id="GO:0004190">
    <property type="term" value="F:aspartic-type endopeptidase activity"/>
    <property type="evidence" value="ECO:0007669"/>
    <property type="project" value="InterPro"/>
</dbReference>
<dbReference type="AlphaFoldDB" id="A0AAW1KQ44"/>
<accession>A0AAW1KQ44</accession>
<protein>
    <submittedName>
        <fullName evidence="1">Peptidase (DUF1758)</fullName>
    </submittedName>
</protein>
<dbReference type="PROSITE" id="PS00141">
    <property type="entry name" value="ASP_PROTEASE"/>
    <property type="match status" value="1"/>
</dbReference>
<keyword evidence="2" id="KW-1185">Reference proteome</keyword>
<proteinExistence type="predicted"/>
<name>A0AAW1KQ44_POPJA</name>
<sequence>MSNQDLTGLTRKRGSVKARITNFKTTLEALVNLETLTDIQIIDLQTAKSILQKYTNNDSERYSVRSLSNASANNSNNASVKGTAYIQVMDHQQKLHTARAVLDSGSQSSYITSDLCNKLKLPKELREIFRTLS</sequence>
<dbReference type="Proteomes" id="UP001458880">
    <property type="component" value="Unassembled WGS sequence"/>
</dbReference>
<reference evidence="1 2" key="1">
    <citation type="journal article" date="2024" name="BMC Genomics">
        <title>De novo assembly and annotation of Popillia japonica's genome with initial clues to its potential as an invasive pest.</title>
        <authorList>
            <person name="Cucini C."/>
            <person name="Boschi S."/>
            <person name="Funari R."/>
            <person name="Cardaioli E."/>
            <person name="Iannotti N."/>
            <person name="Marturano G."/>
            <person name="Paoli F."/>
            <person name="Bruttini M."/>
            <person name="Carapelli A."/>
            <person name="Frati F."/>
            <person name="Nardi F."/>
        </authorList>
    </citation>
    <scope>NUCLEOTIDE SEQUENCE [LARGE SCALE GENOMIC DNA]</scope>
    <source>
        <strain evidence="1">DMR45628</strain>
    </source>
</reference>
<organism evidence="1 2">
    <name type="scientific">Popillia japonica</name>
    <name type="common">Japanese beetle</name>
    <dbReference type="NCBI Taxonomy" id="7064"/>
    <lineage>
        <taxon>Eukaryota</taxon>
        <taxon>Metazoa</taxon>
        <taxon>Ecdysozoa</taxon>
        <taxon>Arthropoda</taxon>
        <taxon>Hexapoda</taxon>
        <taxon>Insecta</taxon>
        <taxon>Pterygota</taxon>
        <taxon>Neoptera</taxon>
        <taxon>Endopterygota</taxon>
        <taxon>Coleoptera</taxon>
        <taxon>Polyphaga</taxon>
        <taxon>Scarabaeiformia</taxon>
        <taxon>Scarabaeidae</taxon>
        <taxon>Rutelinae</taxon>
        <taxon>Popillia</taxon>
    </lineage>
</organism>
<dbReference type="EMBL" id="JASPKY010000194">
    <property type="protein sequence ID" value="KAK9721863.1"/>
    <property type="molecule type" value="Genomic_DNA"/>
</dbReference>
<dbReference type="GO" id="GO:0006508">
    <property type="term" value="P:proteolysis"/>
    <property type="evidence" value="ECO:0007669"/>
    <property type="project" value="InterPro"/>
</dbReference>